<evidence type="ECO:0000313" key="3">
    <source>
        <dbReference type="EMBL" id="GAA3373532.1"/>
    </source>
</evidence>
<evidence type="ECO:0000259" key="2">
    <source>
        <dbReference type="Pfam" id="PF02397"/>
    </source>
</evidence>
<keyword evidence="4" id="KW-1185">Reference proteome</keyword>
<evidence type="ECO:0000313" key="4">
    <source>
        <dbReference type="Proteomes" id="UP001499990"/>
    </source>
</evidence>
<sequence>MTPITPKRVLDLVGSLILLLLTAPLLLGIALTPAGTLVRQTRAGLGGRPFRMLKFRTRLRFSLDELPQLVNVLRGEMSLVGPRPLPPDAPEQTAAPARLLMRPGITGLWQVSGRSELPWEEMAVLDLHYVEQCWLGLDLAILARTVPAIARARDRGRHEARREGCHEGCLSDADHRPRSYSAAE</sequence>
<protein>
    <recommendedName>
        <fullName evidence="2">Bacterial sugar transferase domain-containing protein</fullName>
    </recommendedName>
</protein>
<reference evidence="4" key="1">
    <citation type="journal article" date="2019" name="Int. J. Syst. Evol. Microbiol.">
        <title>The Global Catalogue of Microorganisms (GCM) 10K type strain sequencing project: providing services to taxonomists for standard genome sequencing and annotation.</title>
        <authorList>
            <consortium name="The Broad Institute Genomics Platform"/>
            <consortium name="The Broad Institute Genome Sequencing Center for Infectious Disease"/>
            <person name="Wu L."/>
            <person name="Ma J."/>
        </authorList>
    </citation>
    <scope>NUCLEOTIDE SEQUENCE [LARGE SCALE GENOMIC DNA]</scope>
    <source>
        <strain evidence="4">JCM 9651</strain>
    </source>
</reference>
<dbReference type="InterPro" id="IPR003362">
    <property type="entry name" value="Bact_transf"/>
</dbReference>
<dbReference type="EMBL" id="BAAAYL010000001">
    <property type="protein sequence ID" value="GAA3373532.1"/>
    <property type="molecule type" value="Genomic_DNA"/>
</dbReference>
<dbReference type="PANTHER" id="PTHR30576">
    <property type="entry name" value="COLANIC BIOSYNTHESIS UDP-GLUCOSE LIPID CARRIER TRANSFERASE"/>
    <property type="match status" value="1"/>
</dbReference>
<dbReference type="Proteomes" id="UP001499990">
    <property type="component" value="Unassembled WGS sequence"/>
</dbReference>
<proteinExistence type="inferred from homology"/>
<name>A0ABP6SD13_9ACTN</name>
<dbReference type="PANTHER" id="PTHR30576:SF10">
    <property type="entry name" value="SLL5057 PROTEIN"/>
    <property type="match status" value="1"/>
</dbReference>
<dbReference type="RefSeq" id="WP_345038343.1">
    <property type="nucleotide sequence ID" value="NZ_BAAAYL010000001.1"/>
</dbReference>
<comment type="similarity">
    <text evidence="1">Belongs to the bacterial sugar transferase family.</text>
</comment>
<comment type="caution">
    <text evidence="3">The sequence shown here is derived from an EMBL/GenBank/DDBJ whole genome shotgun (WGS) entry which is preliminary data.</text>
</comment>
<organism evidence="3 4">
    <name type="scientific">Streptomyces sannanensis</name>
    <dbReference type="NCBI Taxonomy" id="285536"/>
    <lineage>
        <taxon>Bacteria</taxon>
        <taxon>Bacillati</taxon>
        <taxon>Actinomycetota</taxon>
        <taxon>Actinomycetes</taxon>
        <taxon>Kitasatosporales</taxon>
        <taxon>Streptomycetaceae</taxon>
        <taxon>Streptomyces</taxon>
    </lineage>
</organism>
<gene>
    <name evidence="3" type="ORF">GCM10020367_33820</name>
</gene>
<evidence type="ECO:0000256" key="1">
    <source>
        <dbReference type="ARBA" id="ARBA00006464"/>
    </source>
</evidence>
<feature type="domain" description="Bacterial sugar transferase" evidence="2">
    <location>
        <begin position="7"/>
        <end position="57"/>
    </location>
</feature>
<feature type="domain" description="Bacterial sugar transferase" evidence="2">
    <location>
        <begin position="60"/>
        <end position="149"/>
    </location>
</feature>
<dbReference type="Pfam" id="PF02397">
    <property type="entry name" value="Bac_transf"/>
    <property type="match status" value="2"/>
</dbReference>
<accession>A0ABP6SD13</accession>